<dbReference type="GO" id="GO:0005886">
    <property type="term" value="C:plasma membrane"/>
    <property type="evidence" value="ECO:0007669"/>
    <property type="project" value="UniProtKB-SubCell"/>
</dbReference>
<dbReference type="EMBL" id="PEYM01000004">
    <property type="protein sequence ID" value="PIS31712.1"/>
    <property type="molecule type" value="Genomic_DNA"/>
</dbReference>
<dbReference type="SUPFAM" id="SSF103473">
    <property type="entry name" value="MFS general substrate transporter"/>
    <property type="match status" value="1"/>
</dbReference>
<reference evidence="10 11" key="1">
    <citation type="submission" date="2017-09" db="EMBL/GenBank/DDBJ databases">
        <title>Depth-based differentiation of microbial function through sediment-hosted aquifers and enrichment of novel symbionts in the deep terrestrial subsurface.</title>
        <authorList>
            <person name="Probst A.J."/>
            <person name="Ladd B."/>
            <person name="Jarett J.K."/>
            <person name="Geller-Mcgrath D.E."/>
            <person name="Sieber C.M."/>
            <person name="Emerson J.B."/>
            <person name="Anantharaman K."/>
            <person name="Thomas B.C."/>
            <person name="Malmstrom R."/>
            <person name="Stieglmeier M."/>
            <person name="Klingl A."/>
            <person name="Woyke T."/>
            <person name="Ryan C.M."/>
            <person name="Banfield J.F."/>
        </authorList>
    </citation>
    <scope>NUCLEOTIDE SEQUENCE [LARGE SCALE GENOMIC DNA]</scope>
    <source>
        <strain evidence="10">CG08_land_8_20_14_0_20_45_16</strain>
    </source>
</reference>
<dbReference type="InterPro" id="IPR020846">
    <property type="entry name" value="MFS_dom"/>
</dbReference>
<feature type="transmembrane region" description="Helical" evidence="8">
    <location>
        <begin position="54"/>
        <end position="74"/>
    </location>
</feature>
<evidence type="ECO:0000256" key="1">
    <source>
        <dbReference type="ARBA" id="ARBA00004651"/>
    </source>
</evidence>
<feature type="transmembrane region" description="Helical" evidence="8">
    <location>
        <begin position="107"/>
        <end position="129"/>
    </location>
</feature>
<dbReference type="InterPro" id="IPR011701">
    <property type="entry name" value="MFS"/>
</dbReference>
<organism evidence="10 11">
    <name type="scientific">Candidatus Saganbacteria bacterium CG08_land_8_20_14_0_20_45_16</name>
    <dbReference type="NCBI Taxonomy" id="2014293"/>
    <lineage>
        <taxon>Bacteria</taxon>
        <taxon>Bacillati</taxon>
        <taxon>Saganbacteria</taxon>
    </lineage>
</organism>
<dbReference type="InterPro" id="IPR036259">
    <property type="entry name" value="MFS_trans_sf"/>
</dbReference>
<dbReference type="AlphaFoldDB" id="A0A2H0Y1T9"/>
<keyword evidence="6 8" id="KW-1133">Transmembrane helix</keyword>
<dbReference type="Proteomes" id="UP000231343">
    <property type="component" value="Unassembled WGS sequence"/>
</dbReference>
<dbReference type="Pfam" id="PF07690">
    <property type="entry name" value="MFS_1"/>
    <property type="match status" value="1"/>
</dbReference>
<dbReference type="GO" id="GO:0022857">
    <property type="term" value="F:transmembrane transporter activity"/>
    <property type="evidence" value="ECO:0007669"/>
    <property type="project" value="InterPro"/>
</dbReference>
<keyword evidence="5 8" id="KW-0812">Transmembrane</keyword>
<evidence type="ECO:0000313" key="11">
    <source>
        <dbReference type="Proteomes" id="UP000231343"/>
    </source>
</evidence>
<keyword evidence="4" id="KW-1003">Cell membrane</keyword>
<dbReference type="NCBIfam" id="TIGR00711">
    <property type="entry name" value="efflux_EmrB"/>
    <property type="match status" value="1"/>
</dbReference>
<comment type="subcellular location">
    <subcellularLocation>
        <location evidence="1">Cell membrane</location>
        <topology evidence="1">Multi-pass membrane protein</topology>
    </subcellularLocation>
</comment>
<evidence type="ECO:0000313" key="10">
    <source>
        <dbReference type="EMBL" id="PIS31712.1"/>
    </source>
</evidence>
<feature type="transmembrane region" description="Helical" evidence="8">
    <location>
        <begin position="234"/>
        <end position="251"/>
    </location>
</feature>
<feature type="transmembrane region" description="Helical" evidence="8">
    <location>
        <begin position="81"/>
        <end position="101"/>
    </location>
</feature>
<dbReference type="PRINTS" id="PR01036">
    <property type="entry name" value="TCRTETB"/>
</dbReference>
<evidence type="ECO:0000256" key="8">
    <source>
        <dbReference type="SAM" id="Phobius"/>
    </source>
</evidence>
<dbReference type="InterPro" id="IPR004638">
    <property type="entry name" value="EmrB-like"/>
</dbReference>
<gene>
    <name evidence="10" type="ORF">COT42_00360</name>
</gene>
<feature type="transmembrane region" description="Helical" evidence="8">
    <location>
        <begin position="203"/>
        <end position="222"/>
    </location>
</feature>
<dbReference type="PANTHER" id="PTHR42718">
    <property type="entry name" value="MAJOR FACILITATOR SUPERFAMILY MULTIDRUG TRANSPORTER MFSC"/>
    <property type="match status" value="1"/>
</dbReference>
<dbReference type="Gene3D" id="1.20.1720.10">
    <property type="entry name" value="Multidrug resistance protein D"/>
    <property type="match status" value="1"/>
</dbReference>
<feature type="transmembrane region" description="Helical" evidence="8">
    <location>
        <begin position="141"/>
        <end position="166"/>
    </location>
</feature>
<evidence type="ECO:0000256" key="3">
    <source>
        <dbReference type="ARBA" id="ARBA00022448"/>
    </source>
</evidence>
<evidence type="ECO:0000256" key="6">
    <source>
        <dbReference type="ARBA" id="ARBA00022989"/>
    </source>
</evidence>
<keyword evidence="3" id="KW-0813">Transport</keyword>
<evidence type="ECO:0000256" key="2">
    <source>
        <dbReference type="ARBA" id="ARBA00008537"/>
    </source>
</evidence>
<evidence type="ECO:0000256" key="5">
    <source>
        <dbReference type="ARBA" id="ARBA00022692"/>
    </source>
</evidence>
<comment type="similarity">
    <text evidence="2">Belongs to the major facilitator superfamily. EmrB family.</text>
</comment>
<accession>A0A2H0Y1T9</accession>
<feature type="transmembrane region" description="Helical" evidence="8">
    <location>
        <begin position="172"/>
        <end position="191"/>
    </location>
</feature>
<feature type="transmembrane region" description="Helical" evidence="8">
    <location>
        <begin position="12"/>
        <end position="34"/>
    </location>
</feature>
<evidence type="ECO:0000256" key="4">
    <source>
        <dbReference type="ARBA" id="ARBA00022475"/>
    </source>
</evidence>
<feature type="domain" description="Major facilitator superfamily (MFS) profile" evidence="9">
    <location>
        <begin position="16"/>
        <end position="275"/>
    </location>
</feature>
<keyword evidence="7 8" id="KW-0472">Membrane</keyword>
<comment type="caution">
    <text evidence="10">The sequence shown here is derived from an EMBL/GenBank/DDBJ whole genome shotgun (WGS) entry which is preliminary data.</text>
</comment>
<dbReference type="PROSITE" id="PS50850">
    <property type="entry name" value="MFS"/>
    <property type="match status" value="1"/>
</dbReference>
<name>A0A2H0Y1T9_UNCSA</name>
<sequence length="275" mass="30286">MSQRPPVSGLDYKWQVMIVVMIGMVMALLDVSIVNISIPTIMADFGANVTDIEWVVTAYMLTFAVLMPLTAWLRERIGHKILYSMSLILFTVGSLLCGMAWDIPSLIVARVIQALGGGAMTPTGMAMIAETFGPRERGKAMGFFGIAIVVGPAFGPTLGGFLTHAFGWRSVFLVNLPVGIFGLWMALKMLIPDRPQCKVHQSFDLWGFVFLTLFLVAFLLGISKGEQEGWASRYIMICAGLSVFGLVSFLVTESLVKDRIMDLGLFKFPSLLWRC</sequence>
<proteinExistence type="inferred from homology"/>
<evidence type="ECO:0000256" key="7">
    <source>
        <dbReference type="ARBA" id="ARBA00023136"/>
    </source>
</evidence>
<evidence type="ECO:0000259" key="9">
    <source>
        <dbReference type="PROSITE" id="PS50850"/>
    </source>
</evidence>
<dbReference type="PANTHER" id="PTHR42718:SF9">
    <property type="entry name" value="MAJOR FACILITATOR SUPERFAMILY MULTIDRUG TRANSPORTER MFSC"/>
    <property type="match status" value="1"/>
</dbReference>
<protein>
    <recommendedName>
        <fullName evidence="9">Major facilitator superfamily (MFS) profile domain-containing protein</fullName>
    </recommendedName>
</protein>